<dbReference type="EMBL" id="JANQDX010000017">
    <property type="protein sequence ID" value="KAL0908907.1"/>
    <property type="molecule type" value="Genomic_DNA"/>
</dbReference>
<accession>A0ABD0UF21</accession>
<dbReference type="AlphaFoldDB" id="A0ABD0UF21"/>
<evidence type="ECO:0000313" key="1">
    <source>
        <dbReference type="EMBL" id="KAL0908907.1"/>
    </source>
</evidence>
<dbReference type="Proteomes" id="UP001552299">
    <property type="component" value="Unassembled WGS sequence"/>
</dbReference>
<protein>
    <submittedName>
        <fullName evidence="1">Uncharacterized protein</fullName>
    </submittedName>
</protein>
<gene>
    <name evidence="1" type="ORF">M5K25_023420</name>
</gene>
<comment type="caution">
    <text evidence="1">The sequence shown here is derived from an EMBL/GenBank/DDBJ whole genome shotgun (WGS) entry which is preliminary data.</text>
</comment>
<organism evidence="1 2">
    <name type="scientific">Dendrobium thyrsiflorum</name>
    <name type="common">Pinecone-like raceme dendrobium</name>
    <name type="synonym">Orchid</name>
    <dbReference type="NCBI Taxonomy" id="117978"/>
    <lineage>
        <taxon>Eukaryota</taxon>
        <taxon>Viridiplantae</taxon>
        <taxon>Streptophyta</taxon>
        <taxon>Embryophyta</taxon>
        <taxon>Tracheophyta</taxon>
        <taxon>Spermatophyta</taxon>
        <taxon>Magnoliopsida</taxon>
        <taxon>Liliopsida</taxon>
        <taxon>Asparagales</taxon>
        <taxon>Orchidaceae</taxon>
        <taxon>Epidendroideae</taxon>
        <taxon>Malaxideae</taxon>
        <taxon>Dendrobiinae</taxon>
        <taxon>Dendrobium</taxon>
    </lineage>
</organism>
<evidence type="ECO:0000313" key="2">
    <source>
        <dbReference type="Proteomes" id="UP001552299"/>
    </source>
</evidence>
<proteinExistence type="predicted"/>
<reference evidence="1 2" key="1">
    <citation type="journal article" date="2024" name="Plant Biotechnol. J.">
        <title>Dendrobium thyrsiflorum genome and its molecular insights into genes involved in important horticultural traits.</title>
        <authorList>
            <person name="Chen B."/>
            <person name="Wang J.Y."/>
            <person name="Zheng P.J."/>
            <person name="Li K.L."/>
            <person name="Liang Y.M."/>
            <person name="Chen X.F."/>
            <person name="Zhang C."/>
            <person name="Zhao X."/>
            <person name="He X."/>
            <person name="Zhang G.Q."/>
            <person name="Liu Z.J."/>
            <person name="Xu Q."/>
        </authorList>
    </citation>
    <scope>NUCLEOTIDE SEQUENCE [LARGE SCALE GENOMIC DNA]</scope>
    <source>
        <strain evidence="1">GZMU011</strain>
    </source>
</reference>
<sequence length="70" mass="8150">MEQRSWLLELDVGLRMGSQVMVCRLEREEENSEVLACMRQENDLACALIYYSGEQERIENSYSIIQTDSS</sequence>
<name>A0ABD0UF21_DENTH</name>
<keyword evidence="2" id="KW-1185">Reference proteome</keyword>